<dbReference type="PANTHER" id="PTHR43289">
    <property type="entry name" value="MITOGEN-ACTIVATED PROTEIN KINASE KINASE KINASE 20-RELATED"/>
    <property type="match status" value="1"/>
</dbReference>
<evidence type="ECO:0000256" key="6">
    <source>
        <dbReference type="SAM" id="Phobius"/>
    </source>
</evidence>
<evidence type="ECO:0000256" key="3">
    <source>
        <dbReference type="ARBA" id="ARBA00022777"/>
    </source>
</evidence>
<dbReference type="Gene3D" id="3.30.200.20">
    <property type="entry name" value="Phosphorylase Kinase, domain 1"/>
    <property type="match status" value="1"/>
</dbReference>
<feature type="transmembrane region" description="Helical" evidence="6">
    <location>
        <begin position="303"/>
        <end position="323"/>
    </location>
</feature>
<evidence type="ECO:0000313" key="9">
    <source>
        <dbReference type="Proteomes" id="UP001595843"/>
    </source>
</evidence>
<gene>
    <name evidence="8" type="ORF">ACFOUO_12215</name>
</gene>
<proteinExistence type="predicted"/>
<feature type="compositionally biased region" description="Basic residues" evidence="5">
    <location>
        <begin position="288"/>
        <end position="298"/>
    </location>
</feature>
<keyword evidence="3 8" id="KW-0418">Kinase</keyword>
<dbReference type="RefSeq" id="WP_380705373.1">
    <property type="nucleotide sequence ID" value="NZ_JBHSAP010000015.1"/>
</dbReference>
<dbReference type="InterPro" id="IPR000719">
    <property type="entry name" value="Prot_kinase_dom"/>
</dbReference>
<feature type="compositionally biased region" description="Basic and acidic residues" evidence="5">
    <location>
        <begin position="332"/>
        <end position="351"/>
    </location>
</feature>
<dbReference type="InterPro" id="IPR008271">
    <property type="entry name" value="Ser/Thr_kinase_AS"/>
</dbReference>
<dbReference type="PROSITE" id="PS50011">
    <property type="entry name" value="PROTEIN_KINASE_DOM"/>
    <property type="match status" value="1"/>
</dbReference>
<keyword evidence="9" id="KW-1185">Reference proteome</keyword>
<keyword evidence="4" id="KW-0067">ATP-binding</keyword>
<reference evidence="9" key="1">
    <citation type="journal article" date="2019" name="Int. J. Syst. Evol. Microbiol.">
        <title>The Global Catalogue of Microorganisms (GCM) 10K type strain sequencing project: providing services to taxonomists for standard genome sequencing and annotation.</title>
        <authorList>
            <consortium name="The Broad Institute Genomics Platform"/>
            <consortium name="The Broad Institute Genome Sequencing Center for Infectious Disease"/>
            <person name="Wu L."/>
            <person name="Ma J."/>
        </authorList>
    </citation>
    <scope>NUCLEOTIDE SEQUENCE [LARGE SCALE GENOMIC DNA]</scope>
    <source>
        <strain evidence="9">IBRC-M 10813</strain>
    </source>
</reference>
<keyword evidence="2" id="KW-0547">Nucleotide-binding</keyword>
<name>A0ABV8JF64_9BACL</name>
<evidence type="ECO:0000256" key="1">
    <source>
        <dbReference type="ARBA" id="ARBA00022679"/>
    </source>
</evidence>
<dbReference type="Proteomes" id="UP001595843">
    <property type="component" value="Unassembled WGS sequence"/>
</dbReference>
<keyword evidence="6" id="KW-0472">Membrane</keyword>
<keyword evidence="1" id="KW-0808">Transferase</keyword>
<keyword evidence="6" id="KW-1133">Transmembrane helix</keyword>
<dbReference type="PROSITE" id="PS00108">
    <property type="entry name" value="PROTEIN_KINASE_ST"/>
    <property type="match status" value="1"/>
</dbReference>
<dbReference type="InterPro" id="IPR011009">
    <property type="entry name" value="Kinase-like_dom_sf"/>
</dbReference>
<dbReference type="Pfam" id="PF00069">
    <property type="entry name" value="Pkinase"/>
    <property type="match status" value="1"/>
</dbReference>
<dbReference type="EMBL" id="JBHSAP010000015">
    <property type="protein sequence ID" value="MFC4077563.1"/>
    <property type="molecule type" value="Genomic_DNA"/>
</dbReference>
<feature type="region of interest" description="Disordered" evidence="5">
    <location>
        <begin position="265"/>
        <end position="298"/>
    </location>
</feature>
<keyword evidence="6" id="KW-0812">Transmembrane</keyword>
<protein>
    <submittedName>
        <fullName evidence="8">Protein kinase</fullName>
    </submittedName>
</protein>
<evidence type="ECO:0000313" key="8">
    <source>
        <dbReference type="EMBL" id="MFC4077563.1"/>
    </source>
</evidence>
<dbReference type="GO" id="GO:0016301">
    <property type="term" value="F:kinase activity"/>
    <property type="evidence" value="ECO:0007669"/>
    <property type="project" value="UniProtKB-KW"/>
</dbReference>
<evidence type="ECO:0000256" key="2">
    <source>
        <dbReference type="ARBA" id="ARBA00022741"/>
    </source>
</evidence>
<comment type="caution">
    <text evidence="8">The sequence shown here is derived from an EMBL/GenBank/DDBJ whole genome shotgun (WGS) entry which is preliminary data.</text>
</comment>
<organism evidence="8 9">
    <name type="scientific">Salinithrix halophila</name>
    <dbReference type="NCBI Taxonomy" id="1485204"/>
    <lineage>
        <taxon>Bacteria</taxon>
        <taxon>Bacillati</taxon>
        <taxon>Bacillota</taxon>
        <taxon>Bacilli</taxon>
        <taxon>Bacillales</taxon>
        <taxon>Thermoactinomycetaceae</taxon>
        <taxon>Salinithrix</taxon>
    </lineage>
</organism>
<dbReference type="Gene3D" id="1.10.510.10">
    <property type="entry name" value="Transferase(Phosphotransferase) domain 1"/>
    <property type="match status" value="1"/>
</dbReference>
<evidence type="ECO:0000259" key="7">
    <source>
        <dbReference type="PROSITE" id="PS50011"/>
    </source>
</evidence>
<feature type="domain" description="Protein kinase" evidence="7">
    <location>
        <begin position="10"/>
        <end position="270"/>
    </location>
</feature>
<accession>A0ABV8JF64</accession>
<dbReference type="PANTHER" id="PTHR43289:SF34">
    <property type="entry name" value="SERINE_THREONINE-PROTEIN KINASE YBDM-RELATED"/>
    <property type="match status" value="1"/>
</dbReference>
<evidence type="ECO:0000256" key="5">
    <source>
        <dbReference type="SAM" id="MobiDB-lite"/>
    </source>
</evidence>
<dbReference type="SUPFAM" id="SSF56112">
    <property type="entry name" value="Protein kinase-like (PK-like)"/>
    <property type="match status" value="1"/>
</dbReference>
<feature type="region of interest" description="Disordered" evidence="5">
    <location>
        <begin position="331"/>
        <end position="363"/>
    </location>
</feature>
<sequence>MEGKRLAGRYDILQRAGGGGMAVVYKAKDLLLDRLVAVKVMNEALTHDDGFIRRFMREVKASATLSHPNVVNVFDVNREGSLYYMTMEYVEGPTLHEVIAKQSPLSLEDSVSIVSQICDGLTHAHEHGIVHRDIKPHNIMCAPNGRVKITDFGISVLLGNPGITQTGMVMGSVQYFSPEQATGHPVGYSSDLYSLGVVLYQMVTGQVPFEGDSVVSISLKHVQEQARDPREINPAIPDSLCRVIYKALEKDPSKRFQTANEMKVELRQALSPSESSPHHPIPENHNGLPRKRKRNKRPKKGKLLMGLVGAAFIAAAIFGWTALEKGNPITGKQERQVEEKKATQEDKEKNKLPGHHPWWKEIPREPQDNRSFRAFKVRGKSNSGNYFIQVQVGDIPDKQFYYDIYVVDRFSSRLILKGRSKMINRKPGLLYTPVEWVEEIPKPLLPDEGLVKIELYRLRGGEKIDATDNLLEMRGKPPKNR</sequence>
<dbReference type="SMART" id="SM00220">
    <property type="entry name" value="S_TKc"/>
    <property type="match status" value="1"/>
</dbReference>
<dbReference type="CDD" id="cd14014">
    <property type="entry name" value="STKc_PknB_like"/>
    <property type="match status" value="1"/>
</dbReference>
<evidence type="ECO:0000256" key="4">
    <source>
        <dbReference type="ARBA" id="ARBA00022840"/>
    </source>
</evidence>